<dbReference type="OrthoDB" id="2610730at2"/>
<organism evidence="1 2">
    <name type="scientific">Bacillus gaemokensis</name>
    <dbReference type="NCBI Taxonomy" id="574375"/>
    <lineage>
        <taxon>Bacteria</taxon>
        <taxon>Bacillati</taxon>
        <taxon>Bacillota</taxon>
        <taxon>Bacilli</taxon>
        <taxon>Bacillales</taxon>
        <taxon>Bacillaceae</taxon>
        <taxon>Bacillus</taxon>
        <taxon>Bacillus cereus group</taxon>
    </lineage>
</organism>
<reference evidence="1 2" key="1">
    <citation type="submission" date="2014-06" db="EMBL/GenBank/DDBJ databases">
        <title>Draft genome sequence of Bacillus gaemokensis JCM 15801 (MCCC 1A00707).</title>
        <authorList>
            <person name="Lai Q."/>
            <person name="Liu Y."/>
            <person name="Shao Z."/>
        </authorList>
    </citation>
    <scope>NUCLEOTIDE SEQUENCE [LARGE SCALE GENOMIC DNA]</scope>
    <source>
        <strain evidence="1 2">JCM 15801</strain>
    </source>
</reference>
<gene>
    <name evidence="1" type="ORF">BAGA_05890</name>
</gene>
<proteinExistence type="predicted"/>
<keyword evidence="2" id="KW-1185">Reference proteome</keyword>
<name>A0A073KNM9_9BACI</name>
<accession>A0A073KNM9</accession>
<protein>
    <submittedName>
        <fullName evidence="1">Uncharacterized protein</fullName>
    </submittedName>
</protein>
<dbReference type="STRING" id="574375.AZF08_20130"/>
<dbReference type="EMBL" id="JOTM01000011">
    <property type="protein sequence ID" value="KEK23948.1"/>
    <property type="molecule type" value="Genomic_DNA"/>
</dbReference>
<sequence length="174" mass="20346">MTKSVKNRGESAIQKIPQYKMMILNKILESETLTKLLLFNETDALFRDISEDQRMSLMYDRVYPFRFVPDPVEMKKSFITIGLSGFRRLQEGFNIYDDYQAGEVYFYIFTHTDLMKTDSGIRQDLMLGEIEKLFEGATDIGNMGKLKLRYANELWFHNNKFGGYTVSFTVSDFS</sequence>
<dbReference type="AlphaFoldDB" id="A0A073KNM9"/>
<evidence type="ECO:0000313" key="1">
    <source>
        <dbReference type="EMBL" id="KEK23948.1"/>
    </source>
</evidence>
<dbReference type="Proteomes" id="UP000027778">
    <property type="component" value="Unassembled WGS sequence"/>
</dbReference>
<comment type="caution">
    <text evidence="1">The sequence shown here is derived from an EMBL/GenBank/DDBJ whole genome shotgun (WGS) entry which is preliminary data.</text>
</comment>
<dbReference type="RefSeq" id="WP_033675048.1">
    <property type="nucleotide sequence ID" value="NZ_JOTM01000011.1"/>
</dbReference>
<evidence type="ECO:0000313" key="2">
    <source>
        <dbReference type="Proteomes" id="UP000027778"/>
    </source>
</evidence>